<dbReference type="PANTHER" id="PTHR42925">
    <property type="entry name" value="MULTIDRUG AND TOXIN EFFLUX PROTEIN MATE FAMILY"/>
    <property type="match status" value="1"/>
</dbReference>
<dbReference type="InterPro" id="IPR047135">
    <property type="entry name" value="YsiQ"/>
</dbReference>
<evidence type="ECO:0000313" key="3">
    <source>
        <dbReference type="Proteomes" id="UP001288944"/>
    </source>
</evidence>
<feature type="transmembrane region" description="Helical" evidence="1">
    <location>
        <begin position="57"/>
        <end position="79"/>
    </location>
</feature>
<feature type="transmembrane region" description="Helical" evidence="1">
    <location>
        <begin position="12"/>
        <end position="37"/>
    </location>
</feature>
<dbReference type="Pfam" id="PF01554">
    <property type="entry name" value="MatE"/>
    <property type="match status" value="1"/>
</dbReference>
<dbReference type="PANTHER" id="PTHR42925:SF1">
    <property type="entry name" value="VIRULENCE FACTOR MVIN"/>
    <property type="match status" value="1"/>
</dbReference>
<proteinExistence type="predicted"/>
<name>A0AAW9KLK9_CLOPF</name>
<dbReference type="Proteomes" id="UP001288944">
    <property type="component" value="Unassembled WGS sequence"/>
</dbReference>
<dbReference type="EMBL" id="WNUR01001420">
    <property type="protein sequence ID" value="MDZ7543636.1"/>
    <property type="molecule type" value="Genomic_DNA"/>
</dbReference>
<feature type="transmembrane region" description="Helical" evidence="1">
    <location>
        <begin position="85"/>
        <end position="107"/>
    </location>
</feature>
<dbReference type="GO" id="GO:0016020">
    <property type="term" value="C:membrane"/>
    <property type="evidence" value="ECO:0007669"/>
    <property type="project" value="InterPro"/>
</dbReference>
<gene>
    <name evidence="2" type="ORF">GNF83_21215</name>
</gene>
<dbReference type="GO" id="GO:0042910">
    <property type="term" value="F:xenobiotic transmembrane transporter activity"/>
    <property type="evidence" value="ECO:0007669"/>
    <property type="project" value="InterPro"/>
</dbReference>
<keyword evidence="1" id="KW-0472">Membrane</keyword>
<keyword evidence="1" id="KW-0812">Transmembrane</keyword>
<dbReference type="AlphaFoldDB" id="A0AAW9KLK9"/>
<protein>
    <submittedName>
        <fullName evidence="2">MATE family efflux transporter</fullName>
    </submittedName>
</protein>
<evidence type="ECO:0000313" key="2">
    <source>
        <dbReference type="EMBL" id="MDZ7543636.1"/>
    </source>
</evidence>
<dbReference type="GO" id="GO:0015297">
    <property type="term" value="F:antiporter activity"/>
    <property type="evidence" value="ECO:0007669"/>
    <property type="project" value="InterPro"/>
</dbReference>
<reference evidence="2" key="1">
    <citation type="submission" date="2019-11" db="EMBL/GenBank/DDBJ databases">
        <title>Characterization of Clostridium perfringens isolates from swine manure treated agricultural soils.</title>
        <authorList>
            <person name="Wushke S.T."/>
        </authorList>
    </citation>
    <scope>NUCLEOTIDE SEQUENCE</scope>
    <source>
        <strain evidence="2">X62</strain>
    </source>
</reference>
<dbReference type="InterPro" id="IPR002528">
    <property type="entry name" value="MATE_fam"/>
</dbReference>
<accession>A0AAW9KLK9</accession>
<evidence type="ECO:0000256" key="1">
    <source>
        <dbReference type="SAM" id="Phobius"/>
    </source>
</evidence>
<keyword evidence="1" id="KW-1133">Transmembrane helix</keyword>
<sequence>VMSCIIAISGKGILGFLTSSSEIISIAVTVFVIEIILEPGRCINIVGINGLRATGDVRFPVYIGIFSMWTFGVGLAYILGVKFNFGLTGIWIAFAIDEWFRGILVLIRWKTGKWKGKGFVNNL</sequence>
<feature type="non-terminal residue" evidence="2">
    <location>
        <position position="1"/>
    </location>
</feature>
<comment type="caution">
    <text evidence="2">The sequence shown here is derived from an EMBL/GenBank/DDBJ whole genome shotgun (WGS) entry which is preliminary data.</text>
</comment>
<organism evidence="2 3">
    <name type="scientific">Clostridium perfringens</name>
    <dbReference type="NCBI Taxonomy" id="1502"/>
    <lineage>
        <taxon>Bacteria</taxon>
        <taxon>Bacillati</taxon>
        <taxon>Bacillota</taxon>
        <taxon>Clostridia</taxon>
        <taxon>Eubacteriales</taxon>
        <taxon>Clostridiaceae</taxon>
        <taxon>Clostridium</taxon>
    </lineage>
</organism>